<evidence type="ECO:0000313" key="5">
    <source>
        <dbReference type="EMBL" id="RMI46585.1"/>
    </source>
</evidence>
<dbReference type="PANTHER" id="PTHR10724">
    <property type="entry name" value="30S RIBOSOMAL PROTEIN S1"/>
    <property type="match status" value="1"/>
</dbReference>
<evidence type="ECO:0000313" key="6">
    <source>
        <dbReference type="Proteomes" id="UP000282674"/>
    </source>
</evidence>
<dbReference type="GO" id="GO:0003735">
    <property type="term" value="F:structural constituent of ribosome"/>
    <property type="evidence" value="ECO:0007669"/>
    <property type="project" value="TreeGrafter"/>
</dbReference>
<comment type="caution">
    <text evidence="5">The sequence shown here is derived from an EMBL/GenBank/DDBJ whole genome shotgun (WGS) entry which is preliminary data.</text>
</comment>
<dbReference type="EMBL" id="RFFG01000008">
    <property type="protein sequence ID" value="RMI46585.1"/>
    <property type="molecule type" value="Genomic_DNA"/>
</dbReference>
<dbReference type="Gene3D" id="2.40.50.140">
    <property type="entry name" value="Nucleic acid-binding proteins"/>
    <property type="match status" value="2"/>
</dbReference>
<dbReference type="Proteomes" id="UP000282674">
    <property type="component" value="Unassembled WGS sequence"/>
</dbReference>
<protein>
    <submittedName>
        <fullName evidence="5">S1 RNA-binding domain-containing protein</fullName>
    </submittedName>
</protein>
<dbReference type="InterPro" id="IPR003029">
    <property type="entry name" value="S1_domain"/>
</dbReference>
<proteinExistence type="inferred from homology"/>
<accession>A0A3M2MD69</accession>
<dbReference type="GO" id="GO:0006412">
    <property type="term" value="P:translation"/>
    <property type="evidence" value="ECO:0007669"/>
    <property type="project" value="TreeGrafter"/>
</dbReference>
<dbReference type="PANTHER" id="PTHR10724:SF7">
    <property type="entry name" value="SMALL RIBOSOMAL SUBUNIT PROTEIN BS1C"/>
    <property type="match status" value="1"/>
</dbReference>
<organism evidence="5 6">
    <name type="scientific">Actinomadura harenae</name>
    <dbReference type="NCBI Taxonomy" id="2483351"/>
    <lineage>
        <taxon>Bacteria</taxon>
        <taxon>Bacillati</taxon>
        <taxon>Actinomycetota</taxon>
        <taxon>Actinomycetes</taxon>
        <taxon>Streptosporangiales</taxon>
        <taxon>Thermomonosporaceae</taxon>
        <taxon>Actinomadura</taxon>
    </lineage>
</organism>
<comment type="similarity">
    <text evidence="1">Belongs to the bacterial ribosomal protein bS1 family.</text>
</comment>
<dbReference type="InterPro" id="IPR012340">
    <property type="entry name" value="NA-bd_OB-fold"/>
</dbReference>
<keyword evidence="3" id="KW-0687">Ribonucleoprotein</keyword>
<dbReference type="RefSeq" id="WP_122193392.1">
    <property type="nucleotide sequence ID" value="NZ_JBHSKC010000020.1"/>
</dbReference>
<dbReference type="Pfam" id="PF00575">
    <property type="entry name" value="S1"/>
    <property type="match status" value="2"/>
</dbReference>
<reference evidence="5 6" key="1">
    <citation type="submission" date="2018-10" db="EMBL/GenBank/DDBJ databases">
        <title>Isolation from soil.</title>
        <authorList>
            <person name="Hu J."/>
        </authorList>
    </citation>
    <scope>NUCLEOTIDE SEQUENCE [LARGE SCALE GENOMIC DNA]</scope>
    <source>
        <strain evidence="5 6">NEAU-Ht49</strain>
    </source>
</reference>
<dbReference type="GO" id="GO:0022627">
    <property type="term" value="C:cytosolic small ribosomal subunit"/>
    <property type="evidence" value="ECO:0007669"/>
    <property type="project" value="TreeGrafter"/>
</dbReference>
<keyword evidence="6" id="KW-1185">Reference proteome</keyword>
<dbReference type="SUPFAM" id="SSF50249">
    <property type="entry name" value="Nucleic acid-binding proteins"/>
    <property type="match status" value="2"/>
</dbReference>
<feature type="domain" description="S1 motif" evidence="4">
    <location>
        <begin position="23"/>
        <end position="99"/>
    </location>
</feature>
<gene>
    <name evidence="5" type="ORF">EBO15_06570</name>
</gene>
<dbReference type="GO" id="GO:0003729">
    <property type="term" value="F:mRNA binding"/>
    <property type="evidence" value="ECO:0007669"/>
    <property type="project" value="TreeGrafter"/>
</dbReference>
<evidence type="ECO:0000259" key="4">
    <source>
        <dbReference type="PROSITE" id="PS50126"/>
    </source>
</evidence>
<evidence type="ECO:0000256" key="2">
    <source>
        <dbReference type="ARBA" id="ARBA00022980"/>
    </source>
</evidence>
<dbReference type="InterPro" id="IPR050437">
    <property type="entry name" value="Ribos_protein_bS1-like"/>
</dbReference>
<dbReference type="SMART" id="SM00316">
    <property type="entry name" value="S1"/>
    <property type="match status" value="2"/>
</dbReference>
<evidence type="ECO:0000256" key="1">
    <source>
        <dbReference type="ARBA" id="ARBA00006767"/>
    </source>
</evidence>
<evidence type="ECO:0000256" key="3">
    <source>
        <dbReference type="ARBA" id="ARBA00023274"/>
    </source>
</evidence>
<keyword evidence="2" id="KW-0689">Ribosomal protein</keyword>
<name>A0A3M2MD69_9ACTN</name>
<feature type="domain" description="S1 motif" evidence="4">
    <location>
        <begin position="116"/>
        <end position="177"/>
    </location>
</feature>
<sequence length="177" mass="19122">MRNGSARGDEAWLWRFLGGLRPGQVVSGVVASIESFGVFVALDDGPPHPVYPGVGFITIPELSWRRFDDATEVVSVGERIRCAFLGVDTYNGEARLSLRALSPDPFEEFARRVQVGQGVRGTVTLRVPFGVFVRVADGIEGLVHESEMADVPEAGEEVGVVVTGIDAVGRRVGLRWA</sequence>
<dbReference type="AlphaFoldDB" id="A0A3M2MD69"/>
<dbReference type="PROSITE" id="PS50126">
    <property type="entry name" value="S1"/>
    <property type="match status" value="2"/>
</dbReference>
<dbReference type="OrthoDB" id="286090at2"/>